<dbReference type="EMBL" id="FMXQ01000002">
    <property type="protein sequence ID" value="SDB14270.1"/>
    <property type="molecule type" value="Genomic_DNA"/>
</dbReference>
<dbReference type="AlphaFoldDB" id="A0A1G6B0R3"/>
<dbReference type="STRING" id="665467.SAMN02982931_01086"/>
<gene>
    <name evidence="3" type="ORF">SAMN02982931_01086</name>
</gene>
<sequence>MLVWARLVEAIDRRGGAAMVTVAATRGSAPREAGARMIVNRDGTFSGTIGGGTLEWRAIAMAQAALEKNAGAEKRRFSLGPELGQCCGGQVDLVIEVFGTGDRETAAAFAAREAEAPFTTVARFDGGGRLVRSIADESLAPGSAVLTNDVLVEGFGEERRHLYLFGAGHVGKALVLALAPLPFTVTWLDPRPDAFPALVPANVVLSRLDDPLDALTGAPAGSFVLVMSHSHQLDLALVQAALADDRFPYVGLIGSKSKRARFEKRLAAAGIAPRRLEDLVCPIGIDGIHSKVPAVIAAATASQLLARDEAIRVVENHESPALRRSAGRVG</sequence>
<reference evidence="3 4" key="1">
    <citation type="submission" date="2016-10" db="EMBL/GenBank/DDBJ databases">
        <authorList>
            <person name="de Groot N.N."/>
        </authorList>
    </citation>
    <scope>NUCLEOTIDE SEQUENCE [LARGE SCALE GENOMIC DNA]</scope>
    <source>
        <strain evidence="3 4">ATCC 35022</strain>
    </source>
</reference>
<evidence type="ECO:0000259" key="1">
    <source>
        <dbReference type="Pfam" id="PF02625"/>
    </source>
</evidence>
<dbReference type="InterPro" id="IPR014308">
    <property type="entry name" value="Xanthine_DH_XdhC"/>
</dbReference>
<dbReference type="InterPro" id="IPR003777">
    <property type="entry name" value="XdhC_CoxI"/>
</dbReference>
<dbReference type="InterPro" id="IPR052698">
    <property type="entry name" value="MoCofactor_Util/Proc"/>
</dbReference>
<dbReference type="PANTHER" id="PTHR30388:SF6">
    <property type="entry name" value="XANTHINE DEHYDROGENASE SUBUNIT A-RELATED"/>
    <property type="match status" value="1"/>
</dbReference>
<dbReference type="PANTHER" id="PTHR30388">
    <property type="entry name" value="ALDEHYDE OXIDOREDUCTASE MOLYBDENUM COFACTOR ASSEMBLY PROTEIN"/>
    <property type="match status" value="1"/>
</dbReference>
<proteinExistence type="predicted"/>
<keyword evidence="4" id="KW-1185">Reference proteome</keyword>
<dbReference type="Proteomes" id="UP000199071">
    <property type="component" value="Unassembled WGS sequence"/>
</dbReference>
<organism evidence="3 4">
    <name type="scientific">Bauldia litoralis</name>
    <dbReference type="NCBI Taxonomy" id="665467"/>
    <lineage>
        <taxon>Bacteria</taxon>
        <taxon>Pseudomonadati</taxon>
        <taxon>Pseudomonadota</taxon>
        <taxon>Alphaproteobacteria</taxon>
        <taxon>Hyphomicrobiales</taxon>
        <taxon>Kaistiaceae</taxon>
        <taxon>Bauldia</taxon>
    </lineage>
</organism>
<dbReference type="Pfam" id="PF02625">
    <property type="entry name" value="XdhC_CoxI"/>
    <property type="match status" value="1"/>
</dbReference>
<protein>
    <submittedName>
        <fullName evidence="3">Xanthine dehydrogenase accessory factor</fullName>
    </submittedName>
</protein>
<dbReference type="Pfam" id="PF13478">
    <property type="entry name" value="XdhC_C"/>
    <property type="match status" value="1"/>
</dbReference>
<evidence type="ECO:0000259" key="2">
    <source>
        <dbReference type="Pfam" id="PF13478"/>
    </source>
</evidence>
<dbReference type="Gene3D" id="3.40.50.720">
    <property type="entry name" value="NAD(P)-binding Rossmann-like Domain"/>
    <property type="match status" value="1"/>
</dbReference>
<feature type="domain" description="XdhC Rossmann" evidence="2">
    <location>
        <begin position="162"/>
        <end position="304"/>
    </location>
</feature>
<dbReference type="OrthoDB" id="61481at2"/>
<feature type="domain" description="XdhC- CoxI" evidence="1">
    <location>
        <begin position="12"/>
        <end position="70"/>
    </location>
</feature>
<evidence type="ECO:0000313" key="3">
    <source>
        <dbReference type="EMBL" id="SDB14270.1"/>
    </source>
</evidence>
<dbReference type="RefSeq" id="WP_090875289.1">
    <property type="nucleotide sequence ID" value="NZ_FMXQ01000002.1"/>
</dbReference>
<dbReference type="NCBIfam" id="TIGR02964">
    <property type="entry name" value="xanthine_xdhC"/>
    <property type="match status" value="1"/>
</dbReference>
<name>A0A1G6B0R3_9HYPH</name>
<dbReference type="InterPro" id="IPR027051">
    <property type="entry name" value="XdhC_Rossmann_dom"/>
</dbReference>
<accession>A0A1G6B0R3</accession>
<evidence type="ECO:0000313" key="4">
    <source>
        <dbReference type="Proteomes" id="UP000199071"/>
    </source>
</evidence>